<reference evidence="3 4" key="1">
    <citation type="submission" date="2019-03" db="EMBL/GenBank/DDBJ databases">
        <title>Genomic Encyclopedia of Type Strains, Phase IV (KMG-IV): sequencing the most valuable type-strain genomes for metagenomic binning, comparative biology and taxonomic classification.</title>
        <authorList>
            <person name="Goeker M."/>
        </authorList>
    </citation>
    <scope>NUCLEOTIDE SEQUENCE [LARGE SCALE GENOMIC DNA]</scope>
    <source>
        <strain evidence="3 4">DSM 21667</strain>
    </source>
</reference>
<keyword evidence="1" id="KW-0732">Signal</keyword>
<sequence>MTPTPRKIHVLAPLLLAFLSPAAARERVVLPELQTAATALALAAEVGAATYAPLELRYASEQLEQARQAQENKDIADARLLLEQSIVNSDLAVAKSRLGRTREAVQVQAAANARLRAEAGLAPVAEGGRP</sequence>
<dbReference type="Gene3D" id="1.20.1270.390">
    <property type="match status" value="1"/>
</dbReference>
<proteinExistence type="predicted"/>
<gene>
    <name evidence="3" type="ORF">DFR29_101454</name>
</gene>
<comment type="caution">
    <text evidence="3">The sequence shown here is derived from an EMBL/GenBank/DDBJ whole genome shotgun (WGS) entry which is preliminary data.</text>
</comment>
<evidence type="ECO:0000313" key="4">
    <source>
        <dbReference type="Proteomes" id="UP000295293"/>
    </source>
</evidence>
<protein>
    <submittedName>
        <fullName evidence="3">Uncharacterized protein DUF4398</fullName>
    </submittedName>
</protein>
<organism evidence="3 4">
    <name type="scientific">Tahibacter aquaticus</name>
    <dbReference type="NCBI Taxonomy" id="520092"/>
    <lineage>
        <taxon>Bacteria</taxon>
        <taxon>Pseudomonadati</taxon>
        <taxon>Pseudomonadota</taxon>
        <taxon>Gammaproteobacteria</taxon>
        <taxon>Lysobacterales</taxon>
        <taxon>Rhodanobacteraceae</taxon>
        <taxon>Tahibacter</taxon>
    </lineage>
</organism>
<accession>A0A4R6ZA62</accession>
<dbReference type="AlphaFoldDB" id="A0A4R6ZA62"/>
<evidence type="ECO:0000313" key="3">
    <source>
        <dbReference type="EMBL" id="TDR48830.1"/>
    </source>
</evidence>
<feature type="signal peptide" evidence="1">
    <location>
        <begin position="1"/>
        <end position="24"/>
    </location>
</feature>
<dbReference type="InterPro" id="IPR025511">
    <property type="entry name" value="DUF4398"/>
</dbReference>
<dbReference type="Pfam" id="PF14346">
    <property type="entry name" value="DUF4398"/>
    <property type="match status" value="1"/>
</dbReference>
<feature type="domain" description="DUF4398" evidence="2">
    <location>
        <begin position="31"/>
        <end position="106"/>
    </location>
</feature>
<name>A0A4R6ZA62_9GAMM</name>
<evidence type="ECO:0000256" key="1">
    <source>
        <dbReference type="SAM" id="SignalP"/>
    </source>
</evidence>
<dbReference type="EMBL" id="SNZH01000001">
    <property type="protein sequence ID" value="TDR48830.1"/>
    <property type="molecule type" value="Genomic_DNA"/>
</dbReference>
<evidence type="ECO:0000259" key="2">
    <source>
        <dbReference type="Pfam" id="PF14346"/>
    </source>
</evidence>
<keyword evidence="4" id="KW-1185">Reference proteome</keyword>
<feature type="chain" id="PRO_5020421511" evidence="1">
    <location>
        <begin position="25"/>
        <end position="130"/>
    </location>
</feature>
<dbReference type="Proteomes" id="UP000295293">
    <property type="component" value="Unassembled WGS sequence"/>
</dbReference>